<dbReference type="Gene3D" id="3.30.420.10">
    <property type="entry name" value="Ribonuclease H-like superfamily/Ribonuclease H"/>
    <property type="match status" value="1"/>
</dbReference>
<evidence type="ECO:0000313" key="3">
    <source>
        <dbReference type="Proteomes" id="UP000595437"/>
    </source>
</evidence>
<dbReference type="GO" id="GO:0004523">
    <property type="term" value="F:RNA-DNA hybrid ribonuclease activity"/>
    <property type="evidence" value="ECO:0007669"/>
    <property type="project" value="InterPro"/>
</dbReference>
<dbReference type="PROSITE" id="PS50879">
    <property type="entry name" value="RNASE_H_1"/>
    <property type="match status" value="1"/>
</dbReference>
<protein>
    <recommendedName>
        <fullName evidence="1">RNase H type-1 domain-containing protein</fullName>
    </recommendedName>
</protein>
<organism evidence="2 3">
    <name type="scientific">Caligus rogercresseyi</name>
    <name type="common">Sea louse</name>
    <dbReference type="NCBI Taxonomy" id="217165"/>
    <lineage>
        <taxon>Eukaryota</taxon>
        <taxon>Metazoa</taxon>
        <taxon>Ecdysozoa</taxon>
        <taxon>Arthropoda</taxon>
        <taxon>Crustacea</taxon>
        <taxon>Multicrustacea</taxon>
        <taxon>Hexanauplia</taxon>
        <taxon>Copepoda</taxon>
        <taxon>Siphonostomatoida</taxon>
        <taxon>Caligidae</taxon>
        <taxon>Caligus</taxon>
    </lineage>
</organism>
<dbReference type="OrthoDB" id="3265515at2759"/>
<dbReference type="Proteomes" id="UP000595437">
    <property type="component" value="Chromosome 16"/>
</dbReference>
<dbReference type="InterPro" id="IPR036397">
    <property type="entry name" value="RNaseH_sf"/>
</dbReference>
<dbReference type="InterPro" id="IPR002156">
    <property type="entry name" value="RNaseH_domain"/>
</dbReference>
<name>A0A7T8GT66_CALRO</name>
<keyword evidence="3" id="KW-1185">Reference proteome</keyword>
<feature type="non-terminal residue" evidence="2">
    <location>
        <position position="1"/>
    </location>
</feature>
<dbReference type="EMBL" id="CP045905">
    <property type="protein sequence ID" value="QQP37041.1"/>
    <property type="molecule type" value="Genomic_DNA"/>
</dbReference>
<dbReference type="GO" id="GO:0003676">
    <property type="term" value="F:nucleic acid binding"/>
    <property type="evidence" value="ECO:0007669"/>
    <property type="project" value="InterPro"/>
</dbReference>
<feature type="non-terminal residue" evidence="2">
    <location>
        <position position="69"/>
    </location>
</feature>
<reference evidence="3" key="1">
    <citation type="submission" date="2021-01" db="EMBL/GenBank/DDBJ databases">
        <title>Caligus Genome Assembly.</title>
        <authorList>
            <person name="Gallardo-Escarate C."/>
        </authorList>
    </citation>
    <scope>NUCLEOTIDE SEQUENCE [LARGE SCALE GENOMIC DNA]</scope>
</reference>
<dbReference type="Pfam" id="PF00075">
    <property type="entry name" value="RNase_H"/>
    <property type="match status" value="1"/>
</dbReference>
<dbReference type="InterPro" id="IPR012337">
    <property type="entry name" value="RNaseH-like_sf"/>
</dbReference>
<proteinExistence type="predicted"/>
<accession>A0A7T8GT66</accession>
<dbReference type="SUPFAM" id="SSF53098">
    <property type="entry name" value="Ribonuclease H-like"/>
    <property type="match status" value="1"/>
</dbReference>
<gene>
    <name evidence="2" type="ORF">FKW44_022335</name>
</gene>
<dbReference type="AlphaFoldDB" id="A0A7T8GT66"/>
<feature type="domain" description="RNase H type-1" evidence="1">
    <location>
        <begin position="1"/>
        <end position="37"/>
    </location>
</feature>
<evidence type="ECO:0000259" key="1">
    <source>
        <dbReference type="PROSITE" id="PS50879"/>
    </source>
</evidence>
<evidence type="ECO:0000313" key="2">
    <source>
        <dbReference type="EMBL" id="QQP37041.1"/>
    </source>
</evidence>
<sequence length="69" mass="8186">IICRGNNEENIYIEWCRGHNDITGNEFADYLAKSGAQSNNRKFVGVPPSYVKKTINDYFYKRWCDRYKD</sequence>